<accession>A0A1V9GCG6</accession>
<organism evidence="2 3">
    <name type="scientific">Niastella populi</name>
    <dbReference type="NCBI Taxonomy" id="550983"/>
    <lineage>
        <taxon>Bacteria</taxon>
        <taxon>Pseudomonadati</taxon>
        <taxon>Bacteroidota</taxon>
        <taxon>Chitinophagia</taxon>
        <taxon>Chitinophagales</taxon>
        <taxon>Chitinophagaceae</taxon>
        <taxon>Niastella</taxon>
    </lineage>
</organism>
<dbReference type="InterPro" id="IPR025333">
    <property type="entry name" value="DUF4239"/>
</dbReference>
<feature type="transmembrane region" description="Helical" evidence="1">
    <location>
        <begin position="208"/>
        <end position="228"/>
    </location>
</feature>
<keyword evidence="3" id="KW-1185">Reference proteome</keyword>
<evidence type="ECO:0008006" key="4">
    <source>
        <dbReference type="Google" id="ProtNLM"/>
    </source>
</evidence>
<protein>
    <recommendedName>
        <fullName evidence="4">DUF4239 domain-containing protein</fullName>
    </recommendedName>
</protein>
<sequence>MLEFPPLLLLIIIVLLFSLTGIACTYFFRRYVNMKPLRSHNELVGYIFATVGGFYGLLLGFVVFLVWDAVNEAQTNTNREGSIARALYRDIKFYPQPGKAASLKALYIDYIRSVVNEEFPEMEAMKPVTANNHVHFNAVFQEMVKLDKDAYFSEMFRQLNELAENRSLRFLDATSSIPLEIWLPLLMGGAIILIFAVLVDVESRRLHITANGLLGAFMGLVIYIIIILDHPFTGKLKIEPEAYKAILQMEKTDAAKPV</sequence>
<feature type="transmembrane region" description="Helical" evidence="1">
    <location>
        <begin position="43"/>
        <end position="67"/>
    </location>
</feature>
<keyword evidence="1" id="KW-1133">Transmembrane helix</keyword>
<dbReference type="Proteomes" id="UP000192276">
    <property type="component" value="Unassembled WGS sequence"/>
</dbReference>
<feature type="transmembrane region" description="Helical" evidence="1">
    <location>
        <begin position="181"/>
        <end position="201"/>
    </location>
</feature>
<feature type="transmembrane region" description="Helical" evidence="1">
    <location>
        <begin position="6"/>
        <end position="28"/>
    </location>
</feature>
<proteinExistence type="predicted"/>
<evidence type="ECO:0000313" key="2">
    <source>
        <dbReference type="EMBL" id="OQP68270.1"/>
    </source>
</evidence>
<reference evidence="2" key="1">
    <citation type="submission" date="2016-04" db="EMBL/GenBank/DDBJ databases">
        <authorList>
            <person name="Evans L.H."/>
            <person name="Alamgir A."/>
            <person name="Owens N."/>
            <person name="Weber N.D."/>
            <person name="Virtaneva K."/>
            <person name="Barbian K."/>
            <person name="Babar A."/>
            <person name="Rosenke K."/>
        </authorList>
    </citation>
    <scope>NUCLEOTIDE SEQUENCE [LARGE SCALE GENOMIC DNA]</scope>
    <source>
        <strain evidence="2">CCTCC AB 208238</strain>
    </source>
</reference>
<dbReference type="Pfam" id="PF14023">
    <property type="entry name" value="Bestrophin-like"/>
    <property type="match status" value="1"/>
</dbReference>
<evidence type="ECO:0000256" key="1">
    <source>
        <dbReference type="SAM" id="Phobius"/>
    </source>
</evidence>
<dbReference type="STRING" id="550983.A4R26_00210"/>
<dbReference type="AlphaFoldDB" id="A0A1V9GCG6"/>
<keyword evidence="1" id="KW-0472">Membrane</keyword>
<gene>
    <name evidence="2" type="ORF">A4R26_00210</name>
</gene>
<dbReference type="EMBL" id="LWBP01000001">
    <property type="protein sequence ID" value="OQP68270.1"/>
    <property type="molecule type" value="Genomic_DNA"/>
</dbReference>
<comment type="caution">
    <text evidence="2">The sequence shown here is derived from an EMBL/GenBank/DDBJ whole genome shotgun (WGS) entry which is preliminary data.</text>
</comment>
<evidence type="ECO:0000313" key="3">
    <source>
        <dbReference type="Proteomes" id="UP000192276"/>
    </source>
</evidence>
<keyword evidence="1" id="KW-0812">Transmembrane</keyword>
<name>A0A1V9GCG6_9BACT</name>